<proteinExistence type="predicted"/>
<feature type="region of interest" description="Disordered" evidence="1">
    <location>
        <begin position="227"/>
        <end position="362"/>
    </location>
</feature>
<evidence type="ECO:0000256" key="1">
    <source>
        <dbReference type="SAM" id="MobiDB-lite"/>
    </source>
</evidence>
<organism evidence="2 3">
    <name type="scientific">Pseudocercospora fuligena</name>
    <dbReference type="NCBI Taxonomy" id="685502"/>
    <lineage>
        <taxon>Eukaryota</taxon>
        <taxon>Fungi</taxon>
        <taxon>Dikarya</taxon>
        <taxon>Ascomycota</taxon>
        <taxon>Pezizomycotina</taxon>
        <taxon>Dothideomycetes</taxon>
        <taxon>Dothideomycetidae</taxon>
        <taxon>Mycosphaerellales</taxon>
        <taxon>Mycosphaerellaceae</taxon>
        <taxon>Pseudocercospora</taxon>
    </lineage>
</organism>
<reference evidence="2" key="1">
    <citation type="submission" date="2020-04" db="EMBL/GenBank/DDBJ databases">
        <title>Draft genome resource of the tomato pathogen Pseudocercospora fuligena.</title>
        <authorList>
            <person name="Zaccaron A."/>
        </authorList>
    </citation>
    <scope>NUCLEOTIDE SEQUENCE</scope>
    <source>
        <strain evidence="2">PF001</strain>
    </source>
</reference>
<comment type="caution">
    <text evidence="2">The sequence shown here is derived from an EMBL/GenBank/DDBJ whole genome shotgun (WGS) entry which is preliminary data.</text>
</comment>
<evidence type="ECO:0000313" key="3">
    <source>
        <dbReference type="Proteomes" id="UP000660729"/>
    </source>
</evidence>
<protein>
    <submittedName>
        <fullName evidence="2">Uncharacterized protein</fullName>
    </submittedName>
</protein>
<sequence>MDLLPPLPSKAYATRLFNTRPKELRFNELLAVAYYYTNKELIDRDNEDRIASGDRPRGKSSNIITKWITEAVQNSATENNILPSLMRRLFDIRRYNILKHKEVSDKQSVRSLHSLVVSDHHAPKFVKFSDNPTWEDLKPYLGKQWGRPPDAIWPALLSFVGTQGRDMEKLREILRHMEKRTSEESAYGLVADIRRLGPPIKDTLENHKAKTQKLKRYAEAEVRKIKNEDRSVAKKASTKAPRKKVLSKQEEPKKVTPRTIVPKKETPAKVKSEKAVSKAAVSRPLRSSQSKRVTRQNPQPTQELSPSPEQSPAPSAIPSTDEDLESEIEVIATTAPAVPSSSPASTPEPSAETSVTDRTQPAPTALPAIQTLSIKPASTPPPPTHAIHKTLLVWSSWLGVSFAEALDEHQEDKIILDHFMNQHEQTIDGIQGSEHQFFCYMLATLVSWFLLPVATRMTPYQHLEAAAVLFLTTLTAKNNLIFFPFDHKIFDNSDNHGRAWYLLLLGLCTKGMIDPLGFEGFQLAQIVKTFGNTAEKEGLNYFVAQCKNSGAIPRYVDPGTERYISVRALQLYLREKTKPADSLMKYFFAAAQDAFRPYKFEDTSFGYYSLSDSSVDSLAEATAKLAQGLKMISSKAISPPPGSFFDTAKDLVKELGKDSFDSSYLCPYIGFFEGEFPGDKALEKLVSRKLPEGMTWQEAGKKIGEAIRGWLENYWVEERGVWEYVLAKME</sequence>
<feature type="compositionally biased region" description="Low complexity" evidence="1">
    <location>
        <begin position="332"/>
        <end position="354"/>
    </location>
</feature>
<dbReference type="OrthoDB" id="3646896at2759"/>
<name>A0A8H6RXW0_9PEZI</name>
<feature type="compositionally biased region" description="Basic residues" evidence="1">
    <location>
        <begin position="236"/>
        <end position="246"/>
    </location>
</feature>
<feature type="compositionally biased region" description="Low complexity" evidence="1">
    <location>
        <begin position="298"/>
        <end position="319"/>
    </location>
</feature>
<keyword evidence="3" id="KW-1185">Reference proteome</keyword>
<gene>
    <name evidence="2" type="ORF">HII31_00557</name>
</gene>
<feature type="compositionally biased region" description="Polar residues" evidence="1">
    <location>
        <begin position="285"/>
        <end position="297"/>
    </location>
</feature>
<dbReference type="Proteomes" id="UP000660729">
    <property type="component" value="Unassembled WGS sequence"/>
</dbReference>
<dbReference type="AlphaFoldDB" id="A0A8H6RXW0"/>
<evidence type="ECO:0000313" key="2">
    <source>
        <dbReference type="EMBL" id="KAF7198201.1"/>
    </source>
</evidence>
<accession>A0A8H6RXW0</accession>
<dbReference type="EMBL" id="JABCIY010000003">
    <property type="protein sequence ID" value="KAF7198201.1"/>
    <property type="molecule type" value="Genomic_DNA"/>
</dbReference>
<feature type="compositionally biased region" description="Basic and acidic residues" evidence="1">
    <location>
        <begin position="262"/>
        <end position="276"/>
    </location>
</feature>